<protein>
    <submittedName>
        <fullName evidence="1">Uncharacterized protein</fullName>
    </submittedName>
</protein>
<sequence>MYNFQSLPKKDWVTDYGFRKALESDPGTMTFGGQPVARGRRDIVDYWQREKSHYPLWELLLYMGSHTAPQTLAYFDLPADCVEFVRWVYNDVSHEQREQVEEMAQGFFGSGFDQMNFFPYAELYPVWQRADEREARDGNVLVYLDRITEPDGQEIVRYRAPTFFE</sequence>
<accession>A0A558BJN4</accession>
<dbReference type="AlphaFoldDB" id="A0A558BJN4"/>
<proteinExistence type="predicted"/>
<dbReference type="Proteomes" id="UP000317624">
    <property type="component" value="Unassembled WGS sequence"/>
</dbReference>
<dbReference type="EMBL" id="VMRJ01000009">
    <property type="protein sequence ID" value="TVT36730.1"/>
    <property type="molecule type" value="Genomic_DNA"/>
</dbReference>
<evidence type="ECO:0000313" key="2">
    <source>
        <dbReference type="Proteomes" id="UP000317624"/>
    </source>
</evidence>
<evidence type="ECO:0000313" key="1">
    <source>
        <dbReference type="EMBL" id="TVT36730.1"/>
    </source>
</evidence>
<comment type="caution">
    <text evidence="1">The sequence shown here is derived from an EMBL/GenBank/DDBJ whole genome shotgun (WGS) entry which is preliminary data.</text>
</comment>
<gene>
    <name evidence="1" type="ORF">FNT36_24775</name>
</gene>
<keyword evidence="2" id="KW-1185">Reference proteome</keyword>
<dbReference type="RefSeq" id="WP_144853353.1">
    <property type="nucleotide sequence ID" value="NZ_VMRJ01000009.1"/>
</dbReference>
<name>A0A558BJN4_9BACT</name>
<reference evidence="1 2" key="1">
    <citation type="submission" date="2019-07" db="EMBL/GenBank/DDBJ databases">
        <title>Hymenobacter sp. straun FUR1 Genome sequencing and assembly.</title>
        <authorList>
            <person name="Chhetri G."/>
        </authorList>
    </citation>
    <scope>NUCLEOTIDE SEQUENCE [LARGE SCALE GENOMIC DNA]</scope>
    <source>
        <strain evidence="1 2">Fur1</strain>
    </source>
</reference>
<organism evidence="1 2">
    <name type="scientific">Hymenobacter setariae</name>
    <dbReference type="NCBI Taxonomy" id="2594794"/>
    <lineage>
        <taxon>Bacteria</taxon>
        <taxon>Pseudomonadati</taxon>
        <taxon>Bacteroidota</taxon>
        <taxon>Cytophagia</taxon>
        <taxon>Cytophagales</taxon>
        <taxon>Hymenobacteraceae</taxon>
        <taxon>Hymenobacter</taxon>
    </lineage>
</organism>
<dbReference type="OrthoDB" id="878932at2"/>